<accession>A0A3B0U9A0</accession>
<dbReference type="EMBL" id="UOER01000467">
    <property type="protein sequence ID" value="VAW25630.1"/>
    <property type="molecule type" value="Genomic_DNA"/>
</dbReference>
<evidence type="ECO:0000313" key="1">
    <source>
        <dbReference type="EMBL" id="VAW25630.1"/>
    </source>
</evidence>
<dbReference type="AlphaFoldDB" id="A0A3B0U9A0"/>
<sequence length="298" mass="34410">MKKIISYLSIVLFTTAIFAQKSVNNYKYVIVPDRFEFQTKTDQYQLNSLTKFLFNKAGFKVFLSSDEMPKEAIQNNCSTLVGNVVDDSNMFTTKLKIQLVDCYDKIIVETEMVKSKEKDFKTAYHKAIRKAFEEINNLNYSYQPIQNNKYKEVVEGKTVVQSKPKTVEKEVVDKNIVKKEAVVKEVIKVRAIPKMKKEIKNVAKVKKTEAFFKLHDTLVGKYNFENWGVSTISKKDSNYVVVGGDENFEFATIYKTSKPTMFIIKWVAYKQPQLLEIDSNGNLKIDSEKGVITFKRVN</sequence>
<gene>
    <name evidence="1" type="ORF">MNBD_BACTEROID04-120</name>
</gene>
<protein>
    <submittedName>
        <fullName evidence="1">Uncharacterized protein</fullName>
    </submittedName>
</protein>
<reference evidence="1" key="1">
    <citation type="submission" date="2018-06" db="EMBL/GenBank/DDBJ databases">
        <authorList>
            <person name="Zhirakovskaya E."/>
        </authorList>
    </citation>
    <scope>NUCLEOTIDE SEQUENCE</scope>
</reference>
<name>A0A3B0U9A0_9ZZZZ</name>
<proteinExistence type="predicted"/>
<organism evidence="1">
    <name type="scientific">hydrothermal vent metagenome</name>
    <dbReference type="NCBI Taxonomy" id="652676"/>
    <lineage>
        <taxon>unclassified sequences</taxon>
        <taxon>metagenomes</taxon>
        <taxon>ecological metagenomes</taxon>
    </lineage>
</organism>